<dbReference type="AlphaFoldDB" id="A0A6I9Q8L7"/>
<dbReference type="InterPro" id="IPR053781">
    <property type="entry name" value="F-box_AtFBL13-like"/>
</dbReference>
<gene>
    <name evidence="4" type="primary">LOC105032324</name>
</gene>
<evidence type="ECO:0000313" key="3">
    <source>
        <dbReference type="Proteomes" id="UP000504607"/>
    </source>
</evidence>
<dbReference type="FunCoup" id="A0A6I9Q8L7">
    <property type="interactions" value="2250"/>
</dbReference>
<proteinExistence type="predicted"/>
<dbReference type="Gene3D" id="3.80.10.10">
    <property type="entry name" value="Ribonuclease Inhibitor"/>
    <property type="match status" value="1"/>
</dbReference>
<sequence length="419" mass="47544">MINMNNSQSERRARPALNLDMISSLPKDILDKILMCLPLRDAIQTSFLSRTWRHAWTSMPALLFIDDSIPSTGSNANFLSFVDRVLLLHNGPILKFHLVSSCCCEVAIDRWMLVLSRNGIQEFVFNSWYDERYKVPSTLFFCQELKHVGLSNCIFEPPQMFKGFSLLSSLKLNQTTLTDIGLENLVSSCPLLEILWLSNFNGCTHLKIHAPKLLALSIFGFFEDLHLQTPNLVVATLALDVKAGQHVASGTKSNLIQALSSIPAIKMLELGEYFVEYLAVGSLPEKLPTTFNCLRKLTVDIDLGVLEQTMAALCLFQNAPNLEELELWQALEETPMVPAGKFWKLNVDQRLPFKHLRNVCLYYFLDLEAHFEFVKFVLSTAPGLKKMTLRSHDCPDESKVLRKLLQFPRASKQAQVMYI</sequence>
<dbReference type="KEGG" id="egu:105032324"/>
<dbReference type="SUPFAM" id="SSF81383">
    <property type="entry name" value="F-box domain"/>
    <property type="match status" value="1"/>
</dbReference>
<dbReference type="InterPro" id="IPR006566">
    <property type="entry name" value="FBD"/>
</dbReference>
<dbReference type="SMART" id="SM00579">
    <property type="entry name" value="FBD"/>
    <property type="match status" value="1"/>
</dbReference>
<dbReference type="Pfam" id="PF00646">
    <property type="entry name" value="F-box"/>
    <property type="match status" value="1"/>
</dbReference>
<name>A0A6I9Q8L7_ELAGV</name>
<dbReference type="PANTHER" id="PTHR31639">
    <property type="entry name" value="F-BOX PROTEIN-LIKE"/>
    <property type="match status" value="1"/>
</dbReference>
<dbReference type="InterPro" id="IPR055411">
    <property type="entry name" value="LRR_FXL15/At3g58940/PEG3-like"/>
</dbReference>
<dbReference type="Pfam" id="PF24758">
    <property type="entry name" value="LRR_At5g56370"/>
    <property type="match status" value="1"/>
</dbReference>
<dbReference type="SMART" id="SM00256">
    <property type="entry name" value="FBOX"/>
    <property type="match status" value="1"/>
</dbReference>
<keyword evidence="3" id="KW-1185">Reference proteome</keyword>
<evidence type="ECO:0000259" key="1">
    <source>
        <dbReference type="SMART" id="SM00256"/>
    </source>
</evidence>
<feature type="domain" description="FBD" evidence="2">
    <location>
        <begin position="349"/>
        <end position="419"/>
    </location>
</feature>
<dbReference type="InterPro" id="IPR032675">
    <property type="entry name" value="LRR_dom_sf"/>
</dbReference>
<dbReference type="GeneID" id="105032324"/>
<dbReference type="Proteomes" id="UP000504607">
    <property type="component" value="Unplaced"/>
</dbReference>
<accession>A0A6I9Q8L7</accession>
<evidence type="ECO:0000313" key="4">
    <source>
        <dbReference type="RefSeq" id="XP_010905041.1"/>
    </source>
</evidence>
<dbReference type="Gene3D" id="1.20.1280.50">
    <property type="match status" value="1"/>
</dbReference>
<evidence type="ECO:0000259" key="2">
    <source>
        <dbReference type="SMART" id="SM00579"/>
    </source>
</evidence>
<dbReference type="SUPFAM" id="SSF52047">
    <property type="entry name" value="RNI-like"/>
    <property type="match status" value="1"/>
</dbReference>
<dbReference type="CDD" id="cd22160">
    <property type="entry name" value="F-box_AtFBL13-like"/>
    <property type="match status" value="1"/>
</dbReference>
<dbReference type="InterPro" id="IPR036047">
    <property type="entry name" value="F-box-like_dom_sf"/>
</dbReference>
<dbReference type="OrthoDB" id="1424615at2759"/>
<feature type="domain" description="F-box" evidence="1">
    <location>
        <begin position="25"/>
        <end position="65"/>
    </location>
</feature>
<protein>
    <submittedName>
        <fullName evidence="4">F-box/FBD/LRR-repeat protein At1g13570</fullName>
    </submittedName>
</protein>
<dbReference type="PANTHER" id="PTHR31639:SF285">
    <property type="entry name" value="OS01G0730200 PROTEIN"/>
    <property type="match status" value="1"/>
</dbReference>
<reference evidence="4" key="1">
    <citation type="submission" date="2025-08" db="UniProtKB">
        <authorList>
            <consortium name="RefSeq"/>
        </authorList>
    </citation>
    <scope>IDENTIFICATION</scope>
</reference>
<dbReference type="InterPro" id="IPR001810">
    <property type="entry name" value="F-box_dom"/>
</dbReference>
<dbReference type="InParanoid" id="A0A6I9Q8L7"/>
<dbReference type="RefSeq" id="XP_010905041.1">
    <property type="nucleotide sequence ID" value="XM_010906739.3"/>
</dbReference>
<organism evidence="3 4">
    <name type="scientific">Elaeis guineensis var. tenera</name>
    <name type="common">Oil palm</name>
    <dbReference type="NCBI Taxonomy" id="51953"/>
    <lineage>
        <taxon>Eukaryota</taxon>
        <taxon>Viridiplantae</taxon>
        <taxon>Streptophyta</taxon>
        <taxon>Embryophyta</taxon>
        <taxon>Tracheophyta</taxon>
        <taxon>Spermatophyta</taxon>
        <taxon>Magnoliopsida</taxon>
        <taxon>Liliopsida</taxon>
        <taxon>Arecaceae</taxon>
        <taxon>Arecoideae</taxon>
        <taxon>Cocoseae</taxon>
        <taxon>Elaeidinae</taxon>
        <taxon>Elaeis</taxon>
    </lineage>
</organism>